<evidence type="ECO:0000313" key="1">
    <source>
        <dbReference type="EMBL" id="MST93264.1"/>
    </source>
</evidence>
<protein>
    <submittedName>
        <fullName evidence="1">Uncharacterized protein</fullName>
    </submittedName>
</protein>
<evidence type="ECO:0000313" key="2">
    <source>
        <dbReference type="Proteomes" id="UP000431913"/>
    </source>
</evidence>
<reference evidence="1 2" key="1">
    <citation type="submission" date="2019-08" db="EMBL/GenBank/DDBJ databases">
        <title>In-depth cultivation of the pig gut microbiome towards novel bacterial diversity and tailored functional studies.</title>
        <authorList>
            <person name="Wylensek D."/>
            <person name="Hitch T.C.A."/>
            <person name="Clavel T."/>
        </authorList>
    </citation>
    <scope>NUCLEOTIDE SEQUENCE [LARGE SCALE GENOMIC DNA]</scope>
    <source>
        <strain evidence="1 2">WCA3-601-WT-6J</strain>
    </source>
</reference>
<sequence length="87" mass="9810">MIKKASIVKASGIDKSVNTAFCLLSVLWLQVDWSKTMECMRRDTAAVIHACDMIAQDETARVYCLLREIGVDGIFYSIQNAELRRPT</sequence>
<organism evidence="1 2">
    <name type="scientific">Ruthenibacterium lactatiformans</name>
    <dbReference type="NCBI Taxonomy" id="1550024"/>
    <lineage>
        <taxon>Bacteria</taxon>
        <taxon>Bacillati</taxon>
        <taxon>Bacillota</taxon>
        <taxon>Clostridia</taxon>
        <taxon>Eubacteriales</taxon>
        <taxon>Oscillospiraceae</taxon>
        <taxon>Ruthenibacterium</taxon>
    </lineage>
</organism>
<dbReference type="RefSeq" id="WP_055081427.1">
    <property type="nucleotide sequence ID" value="NZ_JAQEEP010000026.1"/>
</dbReference>
<comment type="caution">
    <text evidence="1">The sequence shown here is derived from an EMBL/GenBank/DDBJ whole genome shotgun (WGS) entry which is preliminary data.</text>
</comment>
<proteinExistence type="predicted"/>
<gene>
    <name evidence="1" type="ORF">FYJ76_15230</name>
</gene>
<name>A0A6I2UAU7_9FIRM</name>
<dbReference type="Proteomes" id="UP000431913">
    <property type="component" value="Unassembled WGS sequence"/>
</dbReference>
<dbReference type="AlphaFoldDB" id="A0A6I2UAU7"/>
<accession>A0A6I2UAU7</accession>
<dbReference type="EMBL" id="VUNJ01000022">
    <property type="protein sequence ID" value="MST93264.1"/>
    <property type="molecule type" value="Genomic_DNA"/>
</dbReference>